<dbReference type="SUPFAM" id="SSF49299">
    <property type="entry name" value="PKD domain"/>
    <property type="match status" value="2"/>
</dbReference>
<keyword evidence="1" id="KW-0732">Signal</keyword>
<dbReference type="AlphaFoldDB" id="A0A931CIQ6"/>
<evidence type="ECO:0000256" key="1">
    <source>
        <dbReference type="SAM" id="SignalP"/>
    </source>
</evidence>
<feature type="domain" description="PKD" evidence="2">
    <location>
        <begin position="70"/>
        <end position="103"/>
    </location>
</feature>
<dbReference type="InterPro" id="IPR013783">
    <property type="entry name" value="Ig-like_fold"/>
</dbReference>
<dbReference type="Gene3D" id="2.60.40.10">
    <property type="entry name" value="Immunoglobulins"/>
    <property type="match status" value="2"/>
</dbReference>
<evidence type="ECO:0000259" key="2">
    <source>
        <dbReference type="PROSITE" id="PS50093"/>
    </source>
</evidence>
<proteinExistence type="predicted"/>
<protein>
    <recommendedName>
        <fullName evidence="2">PKD domain-containing protein</fullName>
    </recommendedName>
</protein>
<feature type="domain" description="PKD" evidence="2">
    <location>
        <begin position="151"/>
        <end position="193"/>
    </location>
</feature>
<accession>A0A931CIQ6</accession>
<dbReference type="Proteomes" id="UP000598146">
    <property type="component" value="Unassembled WGS sequence"/>
</dbReference>
<dbReference type="InterPro" id="IPR000601">
    <property type="entry name" value="PKD_dom"/>
</dbReference>
<dbReference type="GO" id="GO:0005975">
    <property type="term" value="P:carbohydrate metabolic process"/>
    <property type="evidence" value="ECO:0007669"/>
    <property type="project" value="UniProtKB-ARBA"/>
</dbReference>
<dbReference type="PROSITE" id="PS50093">
    <property type="entry name" value="PKD"/>
    <property type="match status" value="2"/>
</dbReference>
<reference evidence="3" key="1">
    <citation type="submission" date="2020-11" db="EMBL/GenBank/DDBJ databases">
        <title>Isolation and identification of active actinomycetes.</title>
        <authorList>
            <person name="Sun X."/>
        </authorList>
    </citation>
    <scope>NUCLEOTIDE SEQUENCE</scope>
    <source>
        <strain evidence="3">NEAU-A11</strain>
    </source>
</reference>
<sequence length="325" mass="33432">MVQPRRVKKIVGLTLGAAVLGGAAVTVATLASGEAAPDGPYRLTSYSIWAGQSTTLLRSSASGDSTQVIDWGDGTTETVPGSTTQVPHTYQSVGTFTPTVTVSGGTRESAGRVTVSTVIGGYQVKQSTTWIGDAVTLAYQTYEEADNIKISWGDGQTSVVEASVAEATTTHAYAAPGTFEVTVAPVNENGAATPRAAGTVTAKKDATGPIVTLTTPANPASGRSWATLTGKASDDGVGVRSVTLTAVVKRGQTWFAYTGAGWRKVASRAAATRRTRAITVAPDASGAWRAPFQAPAKGTMRFTYTAIDKAGNRSVAKAAVQRITA</sequence>
<name>A0A931CIQ6_9ACTN</name>
<feature type="chain" id="PRO_5038542100" description="PKD domain-containing protein" evidence="1">
    <location>
        <begin position="29"/>
        <end position="325"/>
    </location>
</feature>
<organism evidence="3 4">
    <name type="scientific">Actinoplanes aureus</name>
    <dbReference type="NCBI Taxonomy" id="2792083"/>
    <lineage>
        <taxon>Bacteria</taxon>
        <taxon>Bacillati</taxon>
        <taxon>Actinomycetota</taxon>
        <taxon>Actinomycetes</taxon>
        <taxon>Micromonosporales</taxon>
        <taxon>Micromonosporaceae</taxon>
        <taxon>Actinoplanes</taxon>
    </lineage>
</organism>
<feature type="signal peptide" evidence="1">
    <location>
        <begin position="1"/>
        <end position="28"/>
    </location>
</feature>
<dbReference type="RefSeq" id="WP_196420169.1">
    <property type="nucleotide sequence ID" value="NZ_JADQTO010000037.1"/>
</dbReference>
<evidence type="ECO:0000313" key="3">
    <source>
        <dbReference type="EMBL" id="MBG0568402.1"/>
    </source>
</evidence>
<evidence type="ECO:0000313" key="4">
    <source>
        <dbReference type="Proteomes" id="UP000598146"/>
    </source>
</evidence>
<dbReference type="EMBL" id="JADQTO010000037">
    <property type="protein sequence ID" value="MBG0568402.1"/>
    <property type="molecule type" value="Genomic_DNA"/>
</dbReference>
<gene>
    <name evidence="3" type="ORF">I4J89_43960</name>
</gene>
<dbReference type="InterPro" id="IPR035986">
    <property type="entry name" value="PKD_dom_sf"/>
</dbReference>
<keyword evidence="4" id="KW-1185">Reference proteome</keyword>
<comment type="caution">
    <text evidence="3">The sequence shown here is derived from an EMBL/GenBank/DDBJ whole genome shotgun (WGS) entry which is preliminary data.</text>
</comment>